<dbReference type="Gene3D" id="1.10.10.60">
    <property type="entry name" value="Homeodomain-like"/>
    <property type="match status" value="2"/>
</dbReference>
<keyword evidence="3" id="KW-0804">Transcription</keyword>
<evidence type="ECO:0000256" key="3">
    <source>
        <dbReference type="ARBA" id="ARBA00023163"/>
    </source>
</evidence>
<dbReference type="InterPro" id="IPR018062">
    <property type="entry name" value="HTH_AraC-typ_CS"/>
</dbReference>
<gene>
    <name evidence="6" type="ORF">A8950_3477</name>
</gene>
<dbReference type="SUPFAM" id="SSF55785">
    <property type="entry name" value="PYP-like sensor domain (PAS domain)"/>
    <property type="match status" value="1"/>
</dbReference>
<dbReference type="GO" id="GO:0043565">
    <property type="term" value="F:sequence-specific DNA binding"/>
    <property type="evidence" value="ECO:0007669"/>
    <property type="project" value="InterPro"/>
</dbReference>
<evidence type="ECO:0000313" key="6">
    <source>
        <dbReference type="EMBL" id="TDQ78429.1"/>
    </source>
</evidence>
<dbReference type="InterPro" id="IPR013655">
    <property type="entry name" value="PAS_fold_3"/>
</dbReference>
<name>A0A4R6WIH8_9PROT</name>
<dbReference type="CDD" id="cd00130">
    <property type="entry name" value="PAS"/>
    <property type="match status" value="1"/>
</dbReference>
<feature type="domain" description="HTH araC/xylS-type" evidence="4">
    <location>
        <begin position="214"/>
        <end position="312"/>
    </location>
</feature>
<feature type="domain" description="PAS" evidence="5">
    <location>
        <begin position="351"/>
        <end position="400"/>
    </location>
</feature>
<evidence type="ECO:0000256" key="2">
    <source>
        <dbReference type="ARBA" id="ARBA00023125"/>
    </source>
</evidence>
<dbReference type="PROSITE" id="PS00041">
    <property type="entry name" value="HTH_ARAC_FAMILY_1"/>
    <property type="match status" value="1"/>
</dbReference>
<dbReference type="InterPro" id="IPR029062">
    <property type="entry name" value="Class_I_gatase-like"/>
</dbReference>
<dbReference type="OrthoDB" id="6670788at2"/>
<organism evidence="6 7">
    <name type="scientific">Dongia mobilis</name>
    <dbReference type="NCBI Taxonomy" id="578943"/>
    <lineage>
        <taxon>Bacteria</taxon>
        <taxon>Pseudomonadati</taxon>
        <taxon>Pseudomonadota</taxon>
        <taxon>Alphaproteobacteria</taxon>
        <taxon>Rhodospirillales</taxon>
        <taxon>Dongiaceae</taxon>
        <taxon>Dongia</taxon>
    </lineage>
</organism>
<dbReference type="Pfam" id="PF01965">
    <property type="entry name" value="DJ-1_PfpI"/>
    <property type="match status" value="1"/>
</dbReference>
<dbReference type="PROSITE" id="PS01124">
    <property type="entry name" value="HTH_ARAC_FAMILY_2"/>
    <property type="match status" value="1"/>
</dbReference>
<proteinExistence type="predicted"/>
<evidence type="ECO:0000256" key="1">
    <source>
        <dbReference type="ARBA" id="ARBA00023015"/>
    </source>
</evidence>
<dbReference type="EMBL" id="SNYW01000013">
    <property type="protein sequence ID" value="TDQ78429.1"/>
    <property type="molecule type" value="Genomic_DNA"/>
</dbReference>
<dbReference type="InterPro" id="IPR009057">
    <property type="entry name" value="Homeodomain-like_sf"/>
</dbReference>
<dbReference type="Gene3D" id="3.40.50.880">
    <property type="match status" value="1"/>
</dbReference>
<dbReference type="SUPFAM" id="SSF46689">
    <property type="entry name" value="Homeodomain-like"/>
    <property type="match status" value="2"/>
</dbReference>
<dbReference type="InterPro" id="IPR035965">
    <property type="entry name" value="PAS-like_dom_sf"/>
</dbReference>
<dbReference type="AlphaFoldDB" id="A0A4R6WIH8"/>
<protein>
    <submittedName>
        <fullName evidence="6">PAS domain S-box-containing protein</fullName>
    </submittedName>
</protein>
<dbReference type="InterPro" id="IPR020449">
    <property type="entry name" value="Tscrpt_reg_AraC-type_HTH"/>
</dbReference>
<dbReference type="SMART" id="SM00342">
    <property type="entry name" value="HTH_ARAC"/>
    <property type="match status" value="1"/>
</dbReference>
<dbReference type="RefSeq" id="WP_133614929.1">
    <property type="nucleotide sequence ID" value="NZ_SNYW01000013.1"/>
</dbReference>
<keyword evidence="7" id="KW-1185">Reference proteome</keyword>
<sequence length="457" mass="51525">MQSVVYVLVVPPVSDLDCALVLDILRLTNRVAGEALFTVRILTPNSQPVMATNGRPIIPNATYPEDFRDLLIVLNNLKPSDQDEDATVRVLRRAARSGAIIMGIEYGALLMARSGILDDHRATTHFDCLPMAQESFPNVHFGEELYVKDRNCFTCAGHLAIVDMMLHYIKSNLSETVAATLASELLAPEIRQPQTPQRVSLLDPFSTQRDPRLKKAIIEMQNNLESPLSLNEIADRVGISARQLQNLWRTKLGSSHNEYYQDLRLDRARSLLLNTDMQIGEIAIISGFSSSATFSRAFKSRSGSNPRDFRAEHQNSLSPMIQRNALRTISSIAERNAGFLYRCLNDHPYTVLYVTRGIERLLGYSAATFINSPTRNMSSVIHPDDLEPMRRIVDTALESNNNWDIEFRYRHRDGHIVWVHEVGCGVFDNNGRLIYLEGMIVRNLNPPDQYIDALSSD</sequence>
<dbReference type="PANTHER" id="PTHR43280">
    <property type="entry name" value="ARAC-FAMILY TRANSCRIPTIONAL REGULATOR"/>
    <property type="match status" value="1"/>
</dbReference>
<comment type="caution">
    <text evidence="6">The sequence shown here is derived from an EMBL/GenBank/DDBJ whole genome shotgun (WGS) entry which is preliminary data.</text>
</comment>
<dbReference type="InterPro" id="IPR002818">
    <property type="entry name" value="DJ-1/PfpI"/>
</dbReference>
<dbReference type="PANTHER" id="PTHR43280:SF2">
    <property type="entry name" value="HTH-TYPE TRANSCRIPTIONAL REGULATOR EXSA"/>
    <property type="match status" value="1"/>
</dbReference>
<keyword evidence="2" id="KW-0238">DNA-binding</keyword>
<dbReference type="InterPro" id="IPR018060">
    <property type="entry name" value="HTH_AraC"/>
</dbReference>
<dbReference type="Proteomes" id="UP000295783">
    <property type="component" value="Unassembled WGS sequence"/>
</dbReference>
<evidence type="ECO:0000259" key="5">
    <source>
        <dbReference type="PROSITE" id="PS50112"/>
    </source>
</evidence>
<accession>A0A4R6WIH8</accession>
<evidence type="ECO:0000313" key="7">
    <source>
        <dbReference type="Proteomes" id="UP000295783"/>
    </source>
</evidence>
<dbReference type="CDD" id="cd03136">
    <property type="entry name" value="GATase1_AraC_ArgR_like"/>
    <property type="match status" value="1"/>
</dbReference>
<dbReference type="InterPro" id="IPR000014">
    <property type="entry name" value="PAS"/>
</dbReference>
<reference evidence="6 7" key="1">
    <citation type="submission" date="2019-03" db="EMBL/GenBank/DDBJ databases">
        <title>Genomic Encyclopedia of Type Strains, Phase III (KMG-III): the genomes of soil and plant-associated and newly described type strains.</title>
        <authorList>
            <person name="Whitman W."/>
        </authorList>
    </citation>
    <scope>NUCLEOTIDE SEQUENCE [LARGE SCALE GENOMIC DNA]</scope>
    <source>
        <strain evidence="6 7">CGMCC 1.7660</strain>
    </source>
</reference>
<dbReference type="SUPFAM" id="SSF52317">
    <property type="entry name" value="Class I glutamine amidotransferase-like"/>
    <property type="match status" value="1"/>
</dbReference>
<dbReference type="Pfam" id="PF12833">
    <property type="entry name" value="HTH_18"/>
    <property type="match status" value="1"/>
</dbReference>
<dbReference type="Gene3D" id="3.30.450.20">
    <property type="entry name" value="PAS domain"/>
    <property type="match status" value="1"/>
</dbReference>
<dbReference type="GO" id="GO:0003700">
    <property type="term" value="F:DNA-binding transcription factor activity"/>
    <property type="evidence" value="ECO:0007669"/>
    <property type="project" value="InterPro"/>
</dbReference>
<dbReference type="PROSITE" id="PS50112">
    <property type="entry name" value="PAS"/>
    <property type="match status" value="1"/>
</dbReference>
<dbReference type="PRINTS" id="PR00032">
    <property type="entry name" value="HTHARAC"/>
</dbReference>
<evidence type="ECO:0000259" key="4">
    <source>
        <dbReference type="PROSITE" id="PS01124"/>
    </source>
</evidence>
<dbReference type="Pfam" id="PF08447">
    <property type="entry name" value="PAS_3"/>
    <property type="match status" value="1"/>
</dbReference>
<keyword evidence="1" id="KW-0805">Transcription regulation</keyword>
<dbReference type="NCBIfam" id="TIGR00229">
    <property type="entry name" value="sensory_box"/>
    <property type="match status" value="1"/>
</dbReference>